<evidence type="ECO:0000313" key="5">
    <source>
        <dbReference type="EMBL" id="AUX79455.1"/>
    </source>
</evidence>
<keyword evidence="5" id="KW-0614">Plasmid</keyword>
<sequence length="175" mass="18679">MSATIIEVALNGPWTRKRQPKIPVAADEIASEAIACSKAGASLVHFHAYDVTTGDQTTDVAVIEEIIAGVRDEVGVRLYRAIAGAIRLTLDRGATSISLLHADSDWVGRPWIHNCQSSFRQDGGRFRVGRTRPRGSDFERGSERGTLPLVETTAKAIEAAGGRVASTAAARSILA</sequence>
<dbReference type="Proteomes" id="UP000239340">
    <property type="component" value="Plasmid pSfreNXT3c"/>
</dbReference>
<keyword evidence="2" id="KW-0808">Transferase</keyword>
<dbReference type="Pfam" id="PF05853">
    <property type="entry name" value="BKACE"/>
    <property type="match status" value="1"/>
</dbReference>
<dbReference type="PANTHER" id="PTHR37418:SF2">
    <property type="entry name" value="3-KETO-5-AMINOHEXANOATE CLEAVAGE ENZYME"/>
    <property type="match status" value="1"/>
</dbReference>
<dbReference type="GO" id="GO:0046872">
    <property type="term" value="F:metal ion binding"/>
    <property type="evidence" value="ECO:0007669"/>
    <property type="project" value="UniProtKB-KW"/>
</dbReference>
<evidence type="ECO:0000256" key="2">
    <source>
        <dbReference type="ARBA" id="ARBA00022679"/>
    </source>
</evidence>
<evidence type="ECO:0000313" key="6">
    <source>
        <dbReference type="Proteomes" id="UP000239340"/>
    </source>
</evidence>
<proteinExistence type="predicted"/>
<keyword evidence="4" id="KW-0862">Zinc</keyword>
<dbReference type="Gene3D" id="3.20.20.70">
    <property type="entry name" value="Aldolase class I"/>
    <property type="match status" value="1"/>
</dbReference>
<evidence type="ECO:0000256" key="3">
    <source>
        <dbReference type="ARBA" id="ARBA00022723"/>
    </source>
</evidence>
<name>A0A2L0HDB1_RHIFR</name>
<evidence type="ECO:0000256" key="4">
    <source>
        <dbReference type="ARBA" id="ARBA00022833"/>
    </source>
</evidence>
<evidence type="ECO:0008006" key="7">
    <source>
        <dbReference type="Google" id="ProtNLM"/>
    </source>
</evidence>
<accession>A0A2L0HDB1</accession>
<dbReference type="RefSeq" id="WP_199773447.1">
    <property type="nucleotide sequence ID" value="NZ_CP024310.1"/>
</dbReference>
<reference evidence="5 6" key="1">
    <citation type="submission" date="2017-10" db="EMBL/GenBank/DDBJ databases">
        <title>Analysis of the genome sequences of Rhizobium populations associated to common bean (phaseolus vulgaris).</title>
        <authorList>
            <person name="Bustos P."/>
            <person name="Santamaria R.I."/>
            <person name="Miranda-Sanchez F."/>
            <person name="Perez-Carrascal O."/>
            <person name="Juarez S."/>
            <person name="Lozano L."/>
            <person name="Martinez-Flores I."/>
            <person name="Vinuesa P."/>
            <person name="Martinez-Romero E."/>
            <person name="Cevallos M.A."/>
            <person name="Romero D."/>
            <person name="Davila G."/>
            <person name="Gonzalez V."/>
        </authorList>
    </citation>
    <scope>NUCLEOTIDE SEQUENCE [LARGE SCALE GENOMIC DNA]</scope>
    <source>
        <strain evidence="5 6">NXT3</strain>
        <plasmid evidence="6">Plasmid psfrenxt3c</plasmid>
    </source>
</reference>
<evidence type="ECO:0000256" key="1">
    <source>
        <dbReference type="ARBA" id="ARBA00001947"/>
    </source>
</evidence>
<gene>
    <name evidence="5" type="ORF">NXT3_PC00282</name>
</gene>
<dbReference type="AlphaFoldDB" id="A0A2L0HDB1"/>
<protein>
    <recommendedName>
        <fullName evidence="7">3-keto-5-aminohexanoate cleavage protein</fullName>
    </recommendedName>
</protein>
<dbReference type="EMBL" id="CP024310">
    <property type="protein sequence ID" value="AUX79455.1"/>
    <property type="molecule type" value="Genomic_DNA"/>
</dbReference>
<dbReference type="PANTHER" id="PTHR37418">
    <property type="entry name" value="3-KETO-5-AMINOHEXANOATE CLEAVAGE ENZYME-RELATED"/>
    <property type="match status" value="1"/>
</dbReference>
<dbReference type="InterPro" id="IPR008567">
    <property type="entry name" value="BKACE"/>
</dbReference>
<comment type="cofactor">
    <cofactor evidence="1">
        <name>Zn(2+)</name>
        <dbReference type="ChEBI" id="CHEBI:29105"/>
    </cofactor>
</comment>
<organism evidence="5 6">
    <name type="scientific">Rhizobium fredii</name>
    <name type="common">Sinorhizobium fredii</name>
    <dbReference type="NCBI Taxonomy" id="380"/>
    <lineage>
        <taxon>Bacteria</taxon>
        <taxon>Pseudomonadati</taxon>
        <taxon>Pseudomonadota</taxon>
        <taxon>Alphaproteobacteria</taxon>
        <taxon>Hyphomicrobiales</taxon>
        <taxon>Rhizobiaceae</taxon>
        <taxon>Sinorhizobium/Ensifer group</taxon>
        <taxon>Sinorhizobium</taxon>
    </lineage>
</organism>
<dbReference type="GO" id="GO:0043720">
    <property type="term" value="F:3-keto-5-aminohexanoate cleavage activity"/>
    <property type="evidence" value="ECO:0007669"/>
    <property type="project" value="InterPro"/>
</dbReference>
<geneLocation type="plasmid" evidence="6">
    <name>psfrenxt3c</name>
</geneLocation>
<dbReference type="InterPro" id="IPR013785">
    <property type="entry name" value="Aldolase_TIM"/>
</dbReference>
<keyword evidence="3" id="KW-0479">Metal-binding</keyword>